<accession>A0AAN8Z8A4</accession>
<dbReference type="PANTHER" id="PTHR37727">
    <property type="entry name" value="ECOTROPIC VIRAL INTEGRATION SITE PROTEIN"/>
    <property type="match status" value="1"/>
</dbReference>
<sequence>MDQEEVRLRAKIEALGLKVMKVPSKSMEHLDELEIARELDKLSSKLDDVDKMISSAMVQSYKCNILDYC</sequence>
<keyword evidence="2" id="KW-1185">Reference proteome</keyword>
<dbReference type="AlphaFoldDB" id="A0AAN8Z8A4"/>
<proteinExistence type="predicted"/>
<reference evidence="1 2" key="1">
    <citation type="submission" date="2023-12" db="EMBL/GenBank/DDBJ databases">
        <title>A high-quality genome assembly for Dillenia turbinata (Dilleniales).</title>
        <authorList>
            <person name="Chanderbali A."/>
        </authorList>
    </citation>
    <scope>NUCLEOTIDE SEQUENCE [LARGE SCALE GENOMIC DNA]</scope>
    <source>
        <strain evidence="1">LSX21</strain>
        <tissue evidence="1">Leaf</tissue>
    </source>
</reference>
<protein>
    <submittedName>
        <fullName evidence="1">Uncharacterized protein</fullName>
    </submittedName>
</protein>
<gene>
    <name evidence="1" type="ORF">RJ641_004841</name>
</gene>
<comment type="caution">
    <text evidence="1">The sequence shown here is derived from an EMBL/GenBank/DDBJ whole genome shotgun (WGS) entry which is preliminary data.</text>
</comment>
<organism evidence="1 2">
    <name type="scientific">Dillenia turbinata</name>
    <dbReference type="NCBI Taxonomy" id="194707"/>
    <lineage>
        <taxon>Eukaryota</taxon>
        <taxon>Viridiplantae</taxon>
        <taxon>Streptophyta</taxon>
        <taxon>Embryophyta</taxon>
        <taxon>Tracheophyta</taxon>
        <taxon>Spermatophyta</taxon>
        <taxon>Magnoliopsida</taxon>
        <taxon>eudicotyledons</taxon>
        <taxon>Gunneridae</taxon>
        <taxon>Pentapetalae</taxon>
        <taxon>Dilleniales</taxon>
        <taxon>Dilleniaceae</taxon>
        <taxon>Dillenia</taxon>
    </lineage>
</organism>
<evidence type="ECO:0000313" key="1">
    <source>
        <dbReference type="EMBL" id="KAK6928636.1"/>
    </source>
</evidence>
<name>A0AAN8Z8A4_9MAGN</name>
<evidence type="ECO:0000313" key="2">
    <source>
        <dbReference type="Proteomes" id="UP001370490"/>
    </source>
</evidence>
<dbReference type="EMBL" id="JBAMMX010000013">
    <property type="protein sequence ID" value="KAK6928636.1"/>
    <property type="molecule type" value="Genomic_DNA"/>
</dbReference>
<dbReference type="PANTHER" id="PTHR37727:SF1">
    <property type="entry name" value="ECOTROPIC VIRAL INTEGRATION SITE PROTEIN"/>
    <property type="match status" value="1"/>
</dbReference>
<dbReference type="Proteomes" id="UP001370490">
    <property type="component" value="Unassembled WGS sequence"/>
</dbReference>